<dbReference type="InterPro" id="IPR051484">
    <property type="entry name" value="Tensin_PTEN_phosphatase"/>
</dbReference>
<feature type="domain" description="C2 tensin-type" evidence="2">
    <location>
        <begin position="147"/>
        <end position="272"/>
    </location>
</feature>
<keyword evidence="4" id="KW-1185">Reference proteome</keyword>
<dbReference type="Gene3D" id="2.60.40.1110">
    <property type="match status" value="1"/>
</dbReference>
<dbReference type="Pfam" id="PF10409">
    <property type="entry name" value="PTEN_C2"/>
    <property type="match status" value="1"/>
</dbReference>
<dbReference type="InterPro" id="IPR029023">
    <property type="entry name" value="Tensin_phosphatase"/>
</dbReference>
<dbReference type="PANTHER" id="PTHR45734:SF6">
    <property type="entry name" value="TENSIN-4"/>
    <property type="match status" value="1"/>
</dbReference>
<dbReference type="InterPro" id="IPR035892">
    <property type="entry name" value="C2_domain_sf"/>
</dbReference>
<accession>A0ABQ8LPJ7</accession>
<dbReference type="PROSITE" id="PS51181">
    <property type="entry name" value="PPASE_TENSIN"/>
    <property type="match status" value="1"/>
</dbReference>
<reference evidence="3 4" key="1">
    <citation type="submission" date="2022-01" db="EMBL/GenBank/DDBJ databases">
        <title>A high-quality chromosome-level genome assembly of rohu carp, Labeo rohita.</title>
        <authorList>
            <person name="Arick M.A. II"/>
            <person name="Hsu C.-Y."/>
            <person name="Magbanua Z."/>
            <person name="Pechanova O."/>
            <person name="Grover C."/>
            <person name="Miller E."/>
            <person name="Thrash A."/>
            <person name="Ezzel L."/>
            <person name="Alam S."/>
            <person name="Benzie J."/>
            <person name="Hamilton M."/>
            <person name="Karsi A."/>
            <person name="Lawrence M.L."/>
            <person name="Peterson D.G."/>
        </authorList>
    </citation>
    <scope>NUCLEOTIDE SEQUENCE [LARGE SCALE GENOMIC DNA]</scope>
    <source>
        <strain evidence="4">BAU-BD-2019</strain>
        <tissue evidence="3">Blood</tissue>
    </source>
</reference>
<dbReference type="PROSITE" id="PS51182">
    <property type="entry name" value="C2_TENSIN"/>
    <property type="match status" value="1"/>
</dbReference>
<gene>
    <name evidence="3" type="ORF">H4Q32_014621</name>
</gene>
<protein>
    <submittedName>
        <fullName evidence="3">Tensin-3</fullName>
    </submittedName>
</protein>
<dbReference type="InterPro" id="IPR014020">
    <property type="entry name" value="Tensin_C2-dom"/>
</dbReference>
<evidence type="ECO:0000313" key="3">
    <source>
        <dbReference type="EMBL" id="KAI2651852.1"/>
    </source>
</evidence>
<evidence type="ECO:0000259" key="1">
    <source>
        <dbReference type="PROSITE" id="PS51181"/>
    </source>
</evidence>
<sequence>MAEGFEFDLDYITERIIGITFRQSCTEQMYQHNLRSITQMLQSKHADRYMVINLSEHSDDLSRMNHRVVDLGWPEQHTPSLHQLCSVCKNMDNWLRAHSENVLLLHCKGSKDKVGVVISSYIQLSNVSTRYVQVFGRLLTRQIRMNSSPLFIHGINIHPIPDFHPTVCQLFIRVYQDTQTVFTSGVHQVAVGQTDKVCFVLKPPQMLKGDFMIACYHKNDSMRTHETVFRVQFHTGALCGDRLSLHKEDLDHANKDPRFPEDGVVEVLFSETADSESSLASDCGHWRNSSAVVIENDSLDSLQAQWDFTENLTAAVLQTIMSSKPDLPVTIVQSQCYCRACFP</sequence>
<name>A0ABQ8LPJ7_LABRO</name>
<evidence type="ECO:0000313" key="4">
    <source>
        <dbReference type="Proteomes" id="UP000830375"/>
    </source>
</evidence>
<dbReference type="SUPFAM" id="SSF49562">
    <property type="entry name" value="C2 domain (Calcium/lipid-binding domain, CaLB)"/>
    <property type="match status" value="1"/>
</dbReference>
<proteinExistence type="predicted"/>
<dbReference type="Gene3D" id="3.90.190.10">
    <property type="entry name" value="Protein tyrosine phosphatase superfamily"/>
    <property type="match status" value="1"/>
</dbReference>
<dbReference type="SUPFAM" id="SSF52799">
    <property type="entry name" value="(Phosphotyrosine protein) phosphatases II"/>
    <property type="match status" value="1"/>
</dbReference>
<dbReference type="EMBL" id="JACTAM010000020">
    <property type="protein sequence ID" value="KAI2651852.1"/>
    <property type="molecule type" value="Genomic_DNA"/>
</dbReference>
<dbReference type="InterPro" id="IPR029021">
    <property type="entry name" value="Prot-tyrosine_phosphatase-like"/>
</dbReference>
<dbReference type="Proteomes" id="UP000830375">
    <property type="component" value="Unassembled WGS sequence"/>
</dbReference>
<dbReference type="SMART" id="SM01326">
    <property type="entry name" value="PTEN_C2"/>
    <property type="match status" value="1"/>
</dbReference>
<feature type="domain" description="Phosphatase tensin-type" evidence="1">
    <location>
        <begin position="1"/>
        <end position="165"/>
    </location>
</feature>
<comment type="caution">
    <text evidence="3">The sequence shown here is derived from an EMBL/GenBank/DDBJ whole genome shotgun (WGS) entry which is preliminary data.</text>
</comment>
<organism evidence="3 4">
    <name type="scientific">Labeo rohita</name>
    <name type="common">Indian major carp</name>
    <name type="synonym">Cyprinus rohita</name>
    <dbReference type="NCBI Taxonomy" id="84645"/>
    <lineage>
        <taxon>Eukaryota</taxon>
        <taxon>Metazoa</taxon>
        <taxon>Chordata</taxon>
        <taxon>Craniata</taxon>
        <taxon>Vertebrata</taxon>
        <taxon>Euteleostomi</taxon>
        <taxon>Actinopterygii</taxon>
        <taxon>Neopterygii</taxon>
        <taxon>Teleostei</taxon>
        <taxon>Ostariophysi</taxon>
        <taxon>Cypriniformes</taxon>
        <taxon>Cyprinidae</taxon>
        <taxon>Labeoninae</taxon>
        <taxon>Labeonini</taxon>
        <taxon>Labeo</taxon>
    </lineage>
</organism>
<evidence type="ECO:0000259" key="2">
    <source>
        <dbReference type="PROSITE" id="PS51182"/>
    </source>
</evidence>
<dbReference type="PANTHER" id="PTHR45734">
    <property type="entry name" value="TENSIN"/>
    <property type="match status" value="1"/>
</dbReference>